<proteinExistence type="predicted"/>
<evidence type="ECO:0000313" key="1">
    <source>
        <dbReference type="EMBL" id="KYM78714.1"/>
    </source>
</evidence>
<dbReference type="EMBL" id="KQ976641">
    <property type="protein sequence ID" value="KYM78714.1"/>
    <property type="molecule type" value="Genomic_DNA"/>
</dbReference>
<keyword evidence="2" id="KW-1185">Reference proteome</keyword>
<gene>
    <name evidence="1" type="ORF">ALC53_10768</name>
</gene>
<organism evidence="1 2">
    <name type="scientific">Atta colombica</name>
    <dbReference type="NCBI Taxonomy" id="520822"/>
    <lineage>
        <taxon>Eukaryota</taxon>
        <taxon>Metazoa</taxon>
        <taxon>Ecdysozoa</taxon>
        <taxon>Arthropoda</taxon>
        <taxon>Hexapoda</taxon>
        <taxon>Insecta</taxon>
        <taxon>Pterygota</taxon>
        <taxon>Neoptera</taxon>
        <taxon>Endopterygota</taxon>
        <taxon>Hymenoptera</taxon>
        <taxon>Apocrita</taxon>
        <taxon>Aculeata</taxon>
        <taxon>Formicoidea</taxon>
        <taxon>Formicidae</taxon>
        <taxon>Myrmicinae</taxon>
        <taxon>Atta</taxon>
    </lineage>
</organism>
<dbReference type="AlphaFoldDB" id="A0A195B3E2"/>
<evidence type="ECO:0000313" key="2">
    <source>
        <dbReference type="Proteomes" id="UP000078540"/>
    </source>
</evidence>
<dbReference type="Proteomes" id="UP000078540">
    <property type="component" value="Unassembled WGS sequence"/>
</dbReference>
<protein>
    <submittedName>
        <fullName evidence="1">Uncharacterized protein</fullName>
    </submittedName>
</protein>
<name>A0A195B3E2_9HYME</name>
<accession>A0A195B3E2</accession>
<reference evidence="1 2" key="1">
    <citation type="submission" date="2015-09" db="EMBL/GenBank/DDBJ databases">
        <title>Atta colombica WGS genome.</title>
        <authorList>
            <person name="Nygaard S."/>
            <person name="Hu H."/>
            <person name="Boomsma J."/>
            <person name="Zhang G."/>
        </authorList>
    </citation>
    <scope>NUCLEOTIDE SEQUENCE [LARGE SCALE GENOMIC DNA]</scope>
    <source>
        <strain evidence="1">Treedump-2</strain>
        <tissue evidence="1">Whole body</tissue>
    </source>
</reference>
<sequence>MMSLNISKSAKVVAILKQTKTVSRIRVAKHRGAIAHLRFLMDFLRLQPNTRQSVIETHETPMPKIVAARRKVLPT</sequence>